<comment type="caution">
    <text evidence="3">The sequence shown here is derived from an EMBL/GenBank/DDBJ whole genome shotgun (WGS) entry which is preliminary data.</text>
</comment>
<organism evidence="3">
    <name type="scientific">Thermococcus litoralis</name>
    <dbReference type="NCBI Taxonomy" id="2265"/>
    <lineage>
        <taxon>Archaea</taxon>
        <taxon>Methanobacteriati</taxon>
        <taxon>Methanobacteriota</taxon>
        <taxon>Thermococci</taxon>
        <taxon>Thermococcales</taxon>
        <taxon>Thermococcaceae</taxon>
        <taxon>Thermococcus</taxon>
    </lineage>
</organism>
<dbReference type="PANTHER" id="PTHR47618:SF1">
    <property type="entry name" value="BIFUNCTIONAL OLIGORIBONUCLEASE AND PAP PHOSPHATASE NRNA"/>
    <property type="match status" value="1"/>
</dbReference>
<name>A0A7C5JX45_THELI</name>
<sequence length="329" mass="36918">MKKLLASIREVLLRSDCWVILAHEKPDGDTLGCGSALVRRAKMLNKNVIWCGPDKAPDIYKFLFGIEYYKDLKSVVVPAGAVVIAVDIASLDRTTKLLLSEDVGNVIVNIDHHGDNSNYGKLNLIEEDASSVAEIVWSLYREYGWEMSKEEALGFYVALATDSGHFRFSNTSSQTHIVASDLLRIGKLDPQKIFTQIYENRSIEKVRLWGRAFTNTELHLSGRLCMCSLTGRDFDECGAEKEDTEHLVNELLSIKDVLIAVLLVEEGKGTKASIRTREPMDAREIAQIWDGGGHIRAAGCRIDHPVEIAKRIMLEKVGEIYARRSYFTE</sequence>
<feature type="domain" description="DDH" evidence="1">
    <location>
        <begin position="19"/>
        <end position="156"/>
    </location>
</feature>
<dbReference type="Proteomes" id="UP000886217">
    <property type="component" value="Unassembled WGS sequence"/>
</dbReference>
<dbReference type="GO" id="GO:0003676">
    <property type="term" value="F:nucleic acid binding"/>
    <property type="evidence" value="ECO:0007669"/>
    <property type="project" value="InterPro"/>
</dbReference>
<dbReference type="Gene3D" id="3.90.1640.10">
    <property type="entry name" value="inorganic pyrophosphatase (n-terminal core)"/>
    <property type="match status" value="1"/>
</dbReference>
<dbReference type="AlphaFoldDB" id="A0A7C5JX45"/>
<reference evidence="3" key="1">
    <citation type="journal article" date="2020" name="mSystems">
        <title>Genome- and Community-Level Interaction Insights into Carbon Utilization and Element Cycling Functions of Hydrothermarchaeota in Hydrothermal Sediment.</title>
        <authorList>
            <person name="Zhou Z."/>
            <person name="Liu Y."/>
            <person name="Xu W."/>
            <person name="Pan J."/>
            <person name="Luo Z.H."/>
            <person name="Li M."/>
        </authorList>
    </citation>
    <scope>NUCLEOTIDE SEQUENCE [LARGE SCALE GENOMIC DNA]</scope>
    <source>
        <strain evidence="3">HyVt-93</strain>
    </source>
</reference>
<dbReference type="InterPro" id="IPR051319">
    <property type="entry name" value="Oligoribo/pAp-PDE_c-di-AMP_PDE"/>
</dbReference>
<dbReference type="EMBL" id="DRTU01000225">
    <property type="protein sequence ID" value="HHI00895.1"/>
    <property type="molecule type" value="Genomic_DNA"/>
</dbReference>
<protein>
    <submittedName>
        <fullName evidence="3">Bifunctional oligoribonuclease/PAP phosphatase NrnA</fullName>
    </submittedName>
</protein>
<dbReference type="InterPro" id="IPR003156">
    <property type="entry name" value="DHHA1_dom"/>
</dbReference>
<dbReference type="InterPro" id="IPR001667">
    <property type="entry name" value="DDH_dom"/>
</dbReference>
<feature type="domain" description="DHHA1" evidence="2">
    <location>
        <begin position="238"/>
        <end position="304"/>
    </location>
</feature>
<evidence type="ECO:0000259" key="1">
    <source>
        <dbReference type="Pfam" id="PF01368"/>
    </source>
</evidence>
<gene>
    <name evidence="3" type="ORF">ENL40_05440</name>
</gene>
<evidence type="ECO:0000259" key="2">
    <source>
        <dbReference type="Pfam" id="PF02272"/>
    </source>
</evidence>
<dbReference type="Gene3D" id="3.10.310.30">
    <property type="match status" value="1"/>
</dbReference>
<dbReference type="SUPFAM" id="SSF64182">
    <property type="entry name" value="DHH phosphoesterases"/>
    <property type="match status" value="1"/>
</dbReference>
<dbReference type="Pfam" id="PF01368">
    <property type="entry name" value="DHH"/>
    <property type="match status" value="1"/>
</dbReference>
<dbReference type="Pfam" id="PF02272">
    <property type="entry name" value="DHHA1"/>
    <property type="match status" value="1"/>
</dbReference>
<dbReference type="PANTHER" id="PTHR47618">
    <property type="entry name" value="BIFUNCTIONAL OLIGORIBONUCLEASE AND PAP PHOSPHATASE NRNA"/>
    <property type="match status" value="1"/>
</dbReference>
<evidence type="ECO:0000313" key="3">
    <source>
        <dbReference type="EMBL" id="HHI00895.1"/>
    </source>
</evidence>
<dbReference type="InterPro" id="IPR038763">
    <property type="entry name" value="DHH_sf"/>
</dbReference>
<proteinExistence type="predicted"/>
<accession>A0A7C5JX45</accession>